<dbReference type="STRING" id="443152.MDG893_05264"/>
<dbReference type="eggNOG" id="COG1477">
    <property type="taxonomic scope" value="Bacteria"/>
</dbReference>
<organism evidence="13 14">
    <name type="scientific">Marinobacter algicola DG893</name>
    <dbReference type="NCBI Taxonomy" id="443152"/>
    <lineage>
        <taxon>Bacteria</taxon>
        <taxon>Pseudomonadati</taxon>
        <taxon>Pseudomonadota</taxon>
        <taxon>Gammaproteobacteria</taxon>
        <taxon>Pseudomonadales</taxon>
        <taxon>Marinobacteraceae</taxon>
        <taxon>Marinobacter</taxon>
    </lineage>
</organism>
<evidence type="ECO:0000256" key="12">
    <source>
        <dbReference type="PIRSR" id="PIRSR006268-2"/>
    </source>
</evidence>
<keyword evidence="13" id="KW-0449">Lipoprotein</keyword>
<feature type="binding site" evidence="12">
    <location>
        <position position="287"/>
    </location>
    <ligand>
        <name>Mg(2+)</name>
        <dbReference type="ChEBI" id="CHEBI:18420"/>
    </ligand>
</feature>
<dbReference type="PANTHER" id="PTHR30040">
    <property type="entry name" value="THIAMINE BIOSYNTHESIS LIPOPROTEIN APBE"/>
    <property type="match status" value="1"/>
</dbReference>
<dbReference type="PIRSF" id="PIRSF006268">
    <property type="entry name" value="ApbE"/>
    <property type="match status" value="1"/>
</dbReference>
<evidence type="ECO:0000256" key="11">
    <source>
        <dbReference type="PIRNR" id="PIRNR006268"/>
    </source>
</evidence>
<comment type="caution">
    <text evidence="13">The sequence shown here is derived from an EMBL/GenBank/DDBJ whole genome shotgun (WGS) entry which is preliminary data.</text>
</comment>
<dbReference type="GO" id="GO:0046872">
    <property type="term" value="F:metal ion binding"/>
    <property type="evidence" value="ECO:0007669"/>
    <property type="project" value="UniProtKB-UniRule"/>
</dbReference>
<evidence type="ECO:0000313" key="14">
    <source>
        <dbReference type="Proteomes" id="UP000005856"/>
    </source>
</evidence>
<dbReference type="Pfam" id="PF02424">
    <property type="entry name" value="ApbE"/>
    <property type="match status" value="1"/>
</dbReference>
<evidence type="ECO:0000256" key="5">
    <source>
        <dbReference type="ARBA" id="ARBA00022679"/>
    </source>
</evidence>
<evidence type="ECO:0000256" key="10">
    <source>
        <dbReference type="ARBA" id="ARBA00048540"/>
    </source>
</evidence>
<dbReference type="InterPro" id="IPR003374">
    <property type="entry name" value="ApbE-like_sf"/>
</dbReference>
<evidence type="ECO:0000256" key="1">
    <source>
        <dbReference type="ARBA" id="ARBA00008282"/>
    </source>
</evidence>
<comment type="cofactor">
    <cofactor evidence="12">
        <name>Mg(2+)</name>
        <dbReference type="ChEBI" id="CHEBI:18420"/>
    </cofactor>
    <cofactor evidence="12">
        <name>Mn(2+)</name>
        <dbReference type="ChEBI" id="CHEBI:29035"/>
    </cofactor>
    <text evidence="12">Magnesium. Can also use manganese.</text>
</comment>
<evidence type="ECO:0000256" key="7">
    <source>
        <dbReference type="ARBA" id="ARBA00022827"/>
    </source>
</evidence>
<dbReference type="Proteomes" id="UP000005856">
    <property type="component" value="Unassembled WGS sequence"/>
</dbReference>
<keyword evidence="5 11" id="KW-0808">Transferase</keyword>
<proteinExistence type="inferred from homology"/>
<dbReference type="EC" id="2.7.1.180" evidence="2 11"/>
<evidence type="ECO:0000256" key="8">
    <source>
        <dbReference type="ARBA" id="ARBA00022842"/>
    </source>
</evidence>
<gene>
    <name evidence="13" type="ORF">MDG893_05264</name>
</gene>
<evidence type="ECO:0000256" key="6">
    <source>
        <dbReference type="ARBA" id="ARBA00022723"/>
    </source>
</evidence>
<comment type="catalytic activity">
    <reaction evidence="10 11">
        <text>L-threonyl-[protein] + FAD = FMN-L-threonyl-[protein] + AMP + H(+)</text>
        <dbReference type="Rhea" id="RHEA:36847"/>
        <dbReference type="Rhea" id="RHEA-COMP:11060"/>
        <dbReference type="Rhea" id="RHEA-COMP:11061"/>
        <dbReference type="ChEBI" id="CHEBI:15378"/>
        <dbReference type="ChEBI" id="CHEBI:30013"/>
        <dbReference type="ChEBI" id="CHEBI:57692"/>
        <dbReference type="ChEBI" id="CHEBI:74257"/>
        <dbReference type="ChEBI" id="CHEBI:456215"/>
        <dbReference type="EC" id="2.7.1.180"/>
    </reaction>
</comment>
<evidence type="ECO:0000256" key="4">
    <source>
        <dbReference type="ARBA" id="ARBA00022630"/>
    </source>
</evidence>
<keyword evidence="7 11" id="KW-0274">FAD</keyword>
<keyword evidence="4 11" id="KW-0285">Flavoprotein</keyword>
<keyword evidence="8 11" id="KW-0460">Magnesium</keyword>
<evidence type="ECO:0000256" key="9">
    <source>
        <dbReference type="ARBA" id="ARBA00031306"/>
    </source>
</evidence>
<dbReference type="SUPFAM" id="SSF143631">
    <property type="entry name" value="ApbE-like"/>
    <property type="match status" value="1"/>
</dbReference>
<protein>
    <recommendedName>
        <fullName evidence="3 11">FAD:protein FMN transferase</fullName>
        <ecNumber evidence="2 11">2.7.1.180</ecNumber>
    </recommendedName>
    <alternativeName>
        <fullName evidence="9 11">Flavin transferase</fullName>
    </alternativeName>
</protein>
<evidence type="ECO:0000256" key="2">
    <source>
        <dbReference type="ARBA" id="ARBA00011955"/>
    </source>
</evidence>
<dbReference type="EMBL" id="ABCP01000012">
    <property type="protein sequence ID" value="EDM47789.1"/>
    <property type="molecule type" value="Genomic_DNA"/>
</dbReference>
<keyword evidence="14" id="KW-1185">Reference proteome</keyword>
<dbReference type="Gene3D" id="3.10.520.10">
    <property type="entry name" value="ApbE-like domains"/>
    <property type="match status" value="1"/>
</dbReference>
<name>A6F057_9GAMM</name>
<dbReference type="RefSeq" id="WP_007153653.1">
    <property type="nucleotide sequence ID" value="NZ_ABCP01000012.1"/>
</dbReference>
<comment type="similarity">
    <text evidence="1 11">Belongs to the ApbE family.</text>
</comment>
<dbReference type="InterPro" id="IPR024932">
    <property type="entry name" value="ApbE"/>
</dbReference>
<sequence>MRVVERMLAWGLATLVTVAMPARAEWVRVSGTAMTTAIEMEFWSEDPAVASEAGDAVLALFDRIDHQMSRYREDSELSRVNREAADGPVEVSDSLFTVLQQAKRISELSNGAFDISFGSIGYLYDFRARQQPSDEELAEGLAKVDYKSVVLDPSANTVRFLDEGIRLDLGGIAKGYAVDRGIDILKSFGIRQARLSAGGDLRLLGDKRGKPWIVGIRDPRSESRNAMVLPLTNVAVSTSGDYERFFFDANHERVHHILSPATGKPAKGVQSVTILGDDSITTDGLSTAVFVLGAAKGLEMINELEGIDAIIIDERRQVHYSDGLMAPESGS</sequence>
<feature type="binding site" evidence="12">
    <location>
        <position position="283"/>
    </location>
    <ligand>
        <name>Mg(2+)</name>
        <dbReference type="ChEBI" id="CHEBI:18420"/>
    </ligand>
</feature>
<evidence type="ECO:0000313" key="13">
    <source>
        <dbReference type="EMBL" id="EDM47789.1"/>
    </source>
</evidence>
<dbReference type="PANTHER" id="PTHR30040:SF2">
    <property type="entry name" value="FAD:PROTEIN FMN TRANSFERASE"/>
    <property type="match status" value="1"/>
</dbReference>
<dbReference type="GO" id="GO:0016740">
    <property type="term" value="F:transferase activity"/>
    <property type="evidence" value="ECO:0007669"/>
    <property type="project" value="UniProtKB-UniRule"/>
</dbReference>
<accession>A6F057</accession>
<evidence type="ECO:0000256" key="3">
    <source>
        <dbReference type="ARBA" id="ARBA00016337"/>
    </source>
</evidence>
<keyword evidence="6 11" id="KW-0479">Metal-binding</keyword>
<dbReference type="AlphaFoldDB" id="A6F057"/>
<reference evidence="13 14" key="1">
    <citation type="submission" date="2007-06" db="EMBL/GenBank/DDBJ databases">
        <authorList>
            <person name="Green D."/>
            <person name="Ferriera S."/>
            <person name="Johnson J."/>
            <person name="Kravitz S."/>
            <person name="Beeson K."/>
            <person name="Sutton G."/>
            <person name="Rogers Y.-H."/>
            <person name="Friedman R."/>
            <person name="Frazier M."/>
            <person name="Venter J.C."/>
        </authorList>
    </citation>
    <scope>NUCLEOTIDE SEQUENCE [LARGE SCALE GENOMIC DNA]</scope>
    <source>
        <strain evidence="13 14">DG893</strain>
    </source>
</reference>
<feature type="binding site" evidence="12">
    <location>
        <position position="171"/>
    </location>
    <ligand>
        <name>Mg(2+)</name>
        <dbReference type="ChEBI" id="CHEBI:18420"/>
    </ligand>
</feature>